<sequence length="228" mass="26635">MTAQNFISKNTVLDGRRKRTESTQSHLELPVARVISSPVGHLFSYDARADSQIFRPQPACSLHLLSRMDCDRMLEQIAETKERLFTEGYLNNNFVILENFEKKHGSEFFVKGALNSYFERSSEILTNVEQQLKKDPLDILMLHNLLFRVREHSISVGANKVLIKLNQLERCMDSRNTQRCQDALQELKLVHERFKNRMELYFEMMECEPPSEIEDDPGFEDEESTDEE</sequence>
<comment type="caution">
    <text evidence="4">The sequence shown here is derived from an EMBL/GenBank/DDBJ whole genome shotgun (WGS) entry which is preliminary data.</text>
</comment>
<evidence type="ECO:0000313" key="4">
    <source>
        <dbReference type="EMBL" id="KAK1365340.1"/>
    </source>
</evidence>
<dbReference type="Gene3D" id="1.20.120.160">
    <property type="entry name" value="HPT domain"/>
    <property type="match status" value="1"/>
</dbReference>
<comment type="subcellular location">
    <subcellularLocation>
        <location evidence="2">Cytoplasm</location>
        <location evidence="2">Cytosol</location>
    </subcellularLocation>
    <subcellularLocation>
        <location evidence="2">Nucleus</location>
    </subcellularLocation>
</comment>
<dbReference type="SUPFAM" id="SSF47226">
    <property type="entry name" value="Histidine-containing phosphotransfer domain, HPT domain"/>
    <property type="match status" value="1"/>
</dbReference>
<dbReference type="GO" id="GO:0005634">
    <property type="term" value="C:nucleus"/>
    <property type="evidence" value="ECO:0007669"/>
    <property type="project" value="UniProtKB-SubCell"/>
</dbReference>
<proteinExistence type="predicted"/>
<dbReference type="PANTHER" id="PTHR28242">
    <property type="entry name" value="PHOSPHORELAY INTERMEDIATE PROTEIN YPD1"/>
    <property type="match status" value="1"/>
</dbReference>
<feature type="region of interest" description="Disordered" evidence="3">
    <location>
        <begin position="208"/>
        <end position="228"/>
    </location>
</feature>
<evidence type="ECO:0000313" key="5">
    <source>
        <dbReference type="Proteomes" id="UP001237642"/>
    </source>
</evidence>
<comment type="domain">
    <text evidence="2">Histidine-containing phosphotransfer domain (HPt) contains an active histidine that mediates the phosphotransfer.</text>
</comment>
<dbReference type="EMBL" id="JAUIZM010000009">
    <property type="protein sequence ID" value="KAK1365340.1"/>
    <property type="molecule type" value="Genomic_DNA"/>
</dbReference>
<accession>A0AAD8M7T3</accession>
<dbReference type="InterPro" id="IPR045871">
    <property type="entry name" value="AHP1-5/YPD1"/>
</dbReference>
<dbReference type="GO" id="GO:0009736">
    <property type="term" value="P:cytokinin-activated signaling pathway"/>
    <property type="evidence" value="ECO:0007669"/>
    <property type="project" value="UniProtKB-KW"/>
</dbReference>
<dbReference type="InterPro" id="IPR036641">
    <property type="entry name" value="HPT_dom_sf"/>
</dbReference>
<gene>
    <name evidence="4" type="ORF">POM88_040901</name>
</gene>
<keyword evidence="5" id="KW-1185">Reference proteome</keyword>
<protein>
    <recommendedName>
        <fullName evidence="2">Histidine-containing phosphotransfer protein</fullName>
    </recommendedName>
</protein>
<organism evidence="4 5">
    <name type="scientific">Heracleum sosnowskyi</name>
    <dbReference type="NCBI Taxonomy" id="360622"/>
    <lineage>
        <taxon>Eukaryota</taxon>
        <taxon>Viridiplantae</taxon>
        <taxon>Streptophyta</taxon>
        <taxon>Embryophyta</taxon>
        <taxon>Tracheophyta</taxon>
        <taxon>Spermatophyta</taxon>
        <taxon>Magnoliopsida</taxon>
        <taxon>eudicotyledons</taxon>
        <taxon>Gunneridae</taxon>
        <taxon>Pentapetalae</taxon>
        <taxon>asterids</taxon>
        <taxon>campanulids</taxon>
        <taxon>Apiales</taxon>
        <taxon>Apiaceae</taxon>
        <taxon>Apioideae</taxon>
        <taxon>apioid superclade</taxon>
        <taxon>Tordylieae</taxon>
        <taxon>Tordyliinae</taxon>
        <taxon>Heracleum</taxon>
    </lineage>
</organism>
<dbReference type="Proteomes" id="UP001237642">
    <property type="component" value="Unassembled WGS sequence"/>
</dbReference>
<dbReference type="GO" id="GO:0000160">
    <property type="term" value="P:phosphorelay signal transduction system"/>
    <property type="evidence" value="ECO:0007669"/>
    <property type="project" value="UniProtKB-UniRule"/>
</dbReference>
<dbReference type="GO" id="GO:0043424">
    <property type="term" value="F:protein histidine kinase binding"/>
    <property type="evidence" value="ECO:0007669"/>
    <property type="project" value="UniProtKB-UniRule"/>
</dbReference>
<evidence type="ECO:0000256" key="3">
    <source>
        <dbReference type="SAM" id="MobiDB-lite"/>
    </source>
</evidence>
<reference evidence="4" key="1">
    <citation type="submission" date="2023-02" db="EMBL/GenBank/DDBJ databases">
        <title>Genome of toxic invasive species Heracleum sosnowskyi carries increased number of genes despite the absence of recent whole-genome duplications.</title>
        <authorList>
            <person name="Schelkunov M."/>
            <person name="Shtratnikova V."/>
            <person name="Makarenko M."/>
            <person name="Klepikova A."/>
            <person name="Omelchenko D."/>
            <person name="Novikova G."/>
            <person name="Obukhova E."/>
            <person name="Bogdanov V."/>
            <person name="Penin A."/>
            <person name="Logacheva M."/>
        </authorList>
    </citation>
    <scope>NUCLEOTIDE SEQUENCE</scope>
    <source>
        <strain evidence="4">Hsosn_3</strain>
        <tissue evidence="4">Leaf</tissue>
    </source>
</reference>
<evidence type="ECO:0000256" key="1">
    <source>
        <dbReference type="ARBA" id="ARBA00023012"/>
    </source>
</evidence>
<comment type="function">
    <text evidence="2">Functions as a two-component phosphorelay mediators between cytokinin sensor histidine kinases and response regulators (B-type ARRs). Plays an important role in propagating cytokinin signal transduction.</text>
</comment>
<keyword evidence="1 2" id="KW-0902">Two-component regulatory system</keyword>
<keyword evidence="2" id="KW-0932">Cytokinin signaling pathway</keyword>
<evidence type="ECO:0000256" key="2">
    <source>
        <dbReference type="RuleBase" id="RU369004"/>
    </source>
</evidence>
<name>A0AAD8M7T3_9APIA</name>
<dbReference type="PANTHER" id="PTHR28242:SF41">
    <property type="entry name" value="HISTIDINE CONTAINING PHOSPHOTRANSFER PROTEIN"/>
    <property type="match status" value="1"/>
</dbReference>
<dbReference type="GO" id="GO:0009927">
    <property type="term" value="F:histidine phosphotransfer kinase activity"/>
    <property type="evidence" value="ECO:0007669"/>
    <property type="project" value="UniProtKB-UniRule"/>
</dbReference>
<reference evidence="4" key="2">
    <citation type="submission" date="2023-05" db="EMBL/GenBank/DDBJ databases">
        <authorList>
            <person name="Schelkunov M.I."/>
        </authorList>
    </citation>
    <scope>NUCLEOTIDE SEQUENCE</scope>
    <source>
        <strain evidence="4">Hsosn_3</strain>
        <tissue evidence="4">Leaf</tissue>
    </source>
</reference>
<dbReference type="AlphaFoldDB" id="A0AAD8M7T3"/>
<dbReference type="GO" id="GO:0005829">
    <property type="term" value="C:cytosol"/>
    <property type="evidence" value="ECO:0007669"/>
    <property type="project" value="UniProtKB-SubCell"/>
</dbReference>